<gene>
    <name evidence="2" type="ORF">D7V64_08080</name>
</gene>
<organism evidence="2 3">
    <name type="scientific">Acinetobacter cumulans</name>
    <dbReference type="NCBI Taxonomy" id="2136182"/>
    <lineage>
        <taxon>Bacteria</taxon>
        <taxon>Pseudomonadati</taxon>
        <taxon>Pseudomonadota</taxon>
        <taxon>Gammaproteobacteria</taxon>
        <taxon>Moraxellales</taxon>
        <taxon>Moraxellaceae</taxon>
        <taxon>Acinetobacter</taxon>
    </lineage>
</organism>
<evidence type="ECO:0000313" key="2">
    <source>
        <dbReference type="EMBL" id="RKG52945.1"/>
    </source>
</evidence>
<reference evidence="2 3" key="1">
    <citation type="submission" date="2018-09" db="EMBL/GenBank/DDBJ databases">
        <title>The draft genome of Acinetobacter spp. strains.</title>
        <authorList>
            <person name="Qin J."/>
            <person name="Feng Y."/>
            <person name="Zong Z."/>
        </authorList>
    </citation>
    <scope>NUCLEOTIDE SEQUENCE [LARGE SCALE GENOMIC DNA]</scope>
    <source>
        <strain evidence="2 3">WCHAc060002</strain>
    </source>
</reference>
<accession>A0A3A8G1L3</accession>
<proteinExistence type="predicted"/>
<protein>
    <submittedName>
        <fullName evidence="2">P27 family phage terminase small subunit</fullName>
    </submittedName>
</protein>
<dbReference type="InterPro" id="IPR006448">
    <property type="entry name" value="Phage_term_ssu_P27"/>
</dbReference>
<name>A0A3A8G1L3_9GAMM</name>
<sequence length="162" mass="17777">MTDKDFTFRSGSDLLQPKVAVKAKIPPKPAGLTKVANAVWEDLGPKLVEVGLLSEVDGAAFTLLCRNISDYEAVLAKLQDVDDYVDTTPNKFKVQSVWFTLRNRLHDDILRLAKEFGLTPASRSGMRGAQTDQSQQLGLPLDGAQPQKPEGAYSGFSVRRKS</sequence>
<evidence type="ECO:0000313" key="3">
    <source>
        <dbReference type="Proteomes" id="UP000281084"/>
    </source>
</evidence>
<dbReference type="EMBL" id="RAXZ01000008">
    <property type="protein sequence ID" value="RKG52945.1"/>
    <property type="molecule type" value="Genomic_DNA"/>
</dbReference>
<dbReference type="Pfam" id="PF05119">
    <property type="entry name" value="Terminase_4"/>
    <property type="match status" value="1"/>
</dbReference>
<dbReference type="Proteomes" id="UP000281084">
    <property type="component" value="Unassembled WGS sequence"/>
</dbReference>
<evidence type="ECO:0000256" key="1">
    <source>
        <dbReference type="SAM" id="MobiDB-lite"/>
    </source>
</evidence>
<feature type="region of interest" description="Disordered" evidence="1">
    <location>
        <begin position="121"/>
        <end position="162"/>
    </location>
</feature>
<comment type="caution">
    <text evidence="2">The sequence shown here is derived from an EMBL/GenBank/DDBJ whole genome shotgun (WGS) entry which is preliminary data.</text>
</comment>
<dbReference type="AlphaFoldDB" id="A0A3A8G1L3"/>